<name>A0ABS8YBY0_9BACL</name>
<keyword evidence="3" id="KW-1185">Reference proteome</keyword>
<evidence type="ECO:0000313" key="3">
    <source>
        <dbReference type="Proteomes" id="UP001199916"/>
    </source>
</evidence>
<dbReference type="Proteomes" id="UP001199916">
    <property type="component" value="Unassembled WGS sequence"/>
</dbReference>
<dbReference type="PANTHER" id="PTHR34474">
    <property type="entry name" value="SIGNAL TRANSDUCTION PROTEIN TRAP"/>
    <property type="match status" value="1"/>
</dbReference>
<keyword evidence="2" id="KW-0503">Monooxygenase</keyword>
<dbReference type="PANTHER" id="PTHR34474:SF2">
    <property type="entry name" value="SIGNAL TRANSDUCTION PROTEIN TRAP"/>
    <property type="match status" value="1"/>
</dbReference>
<gene>
    <name evidence="2" type="ORF">LQV63_09355</name>
</gene>
<comment type="caution">
    <text evidence="2">The sequence shown here is derived from an EMBL/GenBank/DDBJ whole genome shotgun (WGS) entry which is preliminary data.</text>
</comment>
<dbReference type="Pfam" id="PF03992">
    <property type="entry name" value="ABM"/>
    <property type="match status" value="1"/>
</dbReference>
<dbReference type="InterPro" id="IPR011008">
    <property type="entry name" value="Dimeric_a/b-barrel"/>
</dbReference>
<keyword evidence="2" id="KW-0560">Oxidoreductase</keyword>
<evidence type="ECO:0000313" key="2">
    <source>
        <dbReference type="EMBL" id="MCE5169518.1"/>
    </source>
</evidence>
<dbReference type="PROSITE" id="PS51725">
    <property type="entry name" value="ABM"/>
    <property type="match status" value="1"/>
</dbReference>
<protein>
    <submittedName>
        <fullName evidence="2">Antibiotic biosynthesis monooxygenase</fullName>
    </submittedName>
</protein>
<proteinExistence type="predicted"/>
<dbReference type="RefSeq" id="WP_019421879.1">
    <property type="nucleotide sequence ID" value="NZ_JAJNBZ010000005.1"/>
</dbReference>
<dbReference type="GO" id="GO:0004497">
    <property type="term" value="F:monooxygenase activity"/>
    <property type="evidence" value="ECO:0007669"/>
    <property type="project" value="UniProtKB-KW"/>
</dbReference>
<dbReference type="Gene3D" id="3.30.70.100">
    <property type="match status" value="1"/>
</dbReference>
<dbReference type="InterPro" id="IPR050404">
    <property type="entry name" value="Heme-degrading_MO"/>
</dbReference>
<feature type="domain" description="ABM" evidence="1">
    <location>
        <begin position="2"/>
        <end position="94"/>
    </location>
</feature>
<organism evidence="2 3">
    <name type="scientific">Paenibacillus profundus</name>
    <dbReference type="NCBI Taxonomy" id="1173085"/>
    <lineage>
        <taxon>Bacteria</taxon>
        <taxon>Bacillati</taxon>
        <taxon>Bacillota</taxon>
        <taxon>Bacilli</taxon>
        <taxon>Bacillales</taxon>
        <taxon>Paenibacillaceae</taxon>
        <taxon>Paenibacillus</taxon>
    </lineage>
</organism>
<dbReference type="EMBL" id="JAJNBZ010000005">
    <property type="protein sequence ID" value="MCE5169518.1"/>
    <property type="molecule type" value="Genomic_DNA"/>
</dbReference>
<sequence>MIAVTNCIRVHKGMGGHLETRFERPKHVHRMPGFVSMELLKNGQEEEYDEFVVRTVWQDRAAFDNWVQSEEFKRGHSRREQADGNIIDFKVTIYEVVHRHQPDAESDSAAEAAI</sequence>
<dbReference type="InterPro" id="IPR007138">
    <property type="entry name" value="ABM_dom"/>
</dbReference>
<evidence type="ECO:0000259" key="1">
    <source>
        <dbReference type="PROSITE" id="PS51725"/>
    </source>
</evidence>
<reference evidence="2 3" key="1">
    <citation type="submission" date="2021-11" db="EMBL/GenBank/DDBJ databases">
        <title>Draft genome sequence of Paenibacillus profundus YoMME, a new Gram-positive bacteria with exoelectrogenic properties.</title>
        <authorList>
            <person name="Hubenova Y."/>
            <person name="Hubenova E."/>
            <person name="Manasiev Y."/>
            <person name="Peykov S."/>
            <person name="Mitov M."/>
        </authorList>
    </citation>
    <scope>NUCLEOTIDE SEQUENCE [LARGE SCALE GENOMIC DNA]</scope>
    <source>
        <strain evidence="2 3">YoMME</strain>
    </source>
</reference>
<accession>A0ABS8YBY0</accession>
<dbReference type="SUPFAM" id="SSF54909">
    <property type="entry name" value="Dimeric alpha+beta barrel"/>
    <property type="match status" value="1"/>
</dbReference>